<organism evidence="2 3">
    <name type="scientific">Candidatus Magnetobacterium casense</name>
    <dbReference type="NCBI Taxonomy" id="1455061"/>
    <lineage>
        <taxon>Bacteria</taxon>
        <taxon>Pseudomonadati</taxon>
        <taxon>Nitrospirota</taxon>
        <taxon>Thermodesulfovibrionia</taxon>
        <taxon>Thermodesulfovibrionales</taxon>
        <taxon>Candidatus Magnetobacteriaceae</taxon>
        <taxon>Candidatus Magnetobacterium</taxon>
    </lineage>
</organism>
<protein>
    <submittedName>
        <fullName evidence="2">Metallophosphoesterase</fullName>
    </submittedName>
</protein>
<accession>A0ABS6S2N6</accession>
<dbReference type="Pfam" id="PF00149">
    <property type="entry name" value="Metallophos"/>
    <property type="match status" value="1"/>
</dbReference>
<feature type="domain" description="Calcineurin-like phosphoesterase" evidence="1">
    <location>
        <begin position="6"/>
        <end position="111"/>
    </location>
</feature>
<comment type="caution">
    <text evidence="2">The sequence shown here is derived from an EMBL/GenBank/DDBJ whole genome shotgun (WGS) entry which is preliminary data.</text>
</comment>
<dbReference type="EMBL" id="JABXWD010000447">
    <property type="protein sequence ID" value="MBV6343108.1"/>
    <property type="molecule type" value="Genomic_DNA"/>
</dbReference>
<dbReference type="RefSeq" id="WP_218253711.1">
    <property type="nucleotide sequence ID" value="NZ_JABXWD010000447.1"/>
</dbReference>
<reference evidence="2 3" key="1">
    <citation type="journal article" date="2020" name="J Geophys Res Biogeosci">
        <title>Magnetotaxis as an Adaptation to Enable Bacterial Shuttling of Microbial Sulfur and Sulfur Cycling Across Aquatic Oxic#Anoxic Interfaces.</title>
        <authorList>
            <person name="Li J."/>
            <person name="Liu P."/>
            <person name="Wang J."/>
            <person name="Roberts A.P."/>
            <person name="Pan Y."/>
        </authorList>
    </citation>
    <scope>NUCLEOTIDE SEQUENCE [LARGE SCALE GENOMIC DNA]</scope>
    <source>
        <strain evidence="2 3">MYR-1_YQ</strain>
    </source>
</reference>
<keyword evidence="3" id="KW-1185">Reference proteome</keyword>
<dbReference type="Proteomes" id="UP001196980">
    <property type="component" value="Unassembled WGS sequence"/>
</dbReference>
<dbReference type="InterPro" id="IPR004843">
    <property type="entry name" value="Calcineurin-like_PHP"/>
</dbReference>
<evidence type="ECO:0000313" key="3">
    <source>
        <dbReference type="Proteomes" id="UP001196980"/>
    </source>
</evidence>
<gene>
    <name evidence="2" type="ORF">HWQ67_16120</name>
</gene>
<evidence type="ECO:0000259" key="1">
    <source>
        <dbReference type="Pfam" id="PF00149"/>
    </source>
</evidence>
<evidence type="ECO:0000313" key="2">
    <source>
        <dbReference type="EMBL" id="MBV6343108.1"/>
    </source>
</evidence>
<proteinExistence type="predicted"/>
<name>A0ABS6S2N6_9BACT</name>
<sequence length="157" mass="17790">MSEVAILHVSDLHIEGKHLTDIKIVLGAFYADISSLRDIESIKPDTVVFTGDLVNAGSNADEFELAEGNFINPLMQISGLSRDRFFFTPGNHDIDRDEWDDVVVNGIRATYRTTTELNRFFDTRLKLNKTKYFETLHDFTAFIIFLGSFLLHVGNST</sequence>